<dbReference type="RefSeq" id="WP_239123945.1">
    <property type="nucleotide sequence ID" value="NZ_BONY01000024.1"/>
</dbReference>
<organism evidence="2 3">
    <name type="scientific">Rhizocola hellebori</name>
    <dbReference type="NCBI Taxonomy" id="1392758"/>
    <lineage>
        <taxon>Bacteria</taxon>
        <taxon>Bacillati</taxon>
        <taxon>Actinomycetota</taxon>
        <taxon>Actinomycetes</taxon>
        <taxon>Micromonosporales</taxon>
        <taxon>Micromonosporaceae</taxon>
        <taxon>Rhizocola</taxon>
    </lineage>
</organism>
<protein>
    <submittedName>
        <fullName evidence="2">Uncharacterized protein</fullName>
    </submittedName>
</protein>
<dbReference type="EMBL" id="BONY01000024">
    <property type="protein sequence ID" value="GIH06109.1"/>
    <property type="molecule type" value="Genomic_DNA"/>
</dbReference>
<evidence type="ECO:0000256" key="1">
    <source>
        <dbReference type="SAM" id="MobiDB-lite"/>
    </source>
</evidence>
<dbReference type="AlphaFoldDB" id="A0A8J3Q9V4"/>
<proteinExistence type="predicted"/>
<name>A0A8J3Q9V4_9ACTN</name>
<evidence type="ECO:0000313" key="2">
    <source>
        <dbReference type="EMBL" id="GIH06109.1"/>
    </source>
</evidence>
<accession>A0A8J3Q9V4</accession>
<dbReference type="Proteomes" id="UP000612899">
    <property type="component" value="Unassembled WGS sequence"/>
</dbReference>
<gene>
    <name evidence="2" type="ORF">Rhe02_41760</name>
</gene>
<feature type="region of interest" description="Disordered" evidence="1">
    <location>
        <begin position="43"/>
        <end position="65"/>
    </location>
</feature>
<evidence type="ECO:0000313" key="3">
    <source>
        <dbReference type="Proteomes" id="UP000612899"/>
    </source>
</evidence>
<comment type="caution">
    <text evidence="2">The sequence shown here is derived from an EMBL/GenBank/DDBJ whole genome shotgun (WGS) entry which is preliminary data.</text>
</comment>
<keyword evidence="3" id="KW-1185">Reference proteome</keyword>
<sequence length="65" mass="7060">MLKSHPYAGQLLIAINAASRRPDTAHYATFSEVFARGVRQALDNGGEPPPGFTEELADALRGIRH</sequence>
<reference evidence="2" key="1">
    <citation type="submission" date="2021-01" db="EMBL/GenBank/DDBJ databases">
        <title>Whole genome shotgun sequence of Rhizocola hellebori NBRC 109834.</title>
        <authorList>
            <person name="Komaki H."/>
            <person name="Tamura T."/>
        </authorList>
    </citation>
    <scope>NUCLEOTIDE SEQUENCE</scope>
    <source>
        <strain evidence="2">NBRC 109834</strain>
    </source>
</reference>